<keyword evidence="1" id="KW-0436">Ligase</keyword>
<evidence type="ECO:0000256" key="1">
    <source>
        <dbReference type="ARBA" id="ARBA00022598"/>
    </source>
</evidence>
<dbReference type="Pfam" id="PF00120">
    <property type="entry name" value="Gln-synt_C"/>
    <property type="match status" value="1"/>
</dbReference>
<dbReference type="WBParaSite" id="scaffold7973_cov271.g12598">
    <property type="protein sequence ID" value="scaffold7973_cov271.g12598"/>
    <property type="gene ID" value="scaffold7973_cov271.g12598"/>
</dbReference>
<evidence type="ECO:0000259" key="4">
    <source>
        <dbReference type="PROSITE" id="PS51987"/>
    </source>
</evidence>
<dbReference type="SMART" id="SM01230">
    <property type="entry name" value="Gln-synt_C"/>
    <property type="match status" value="1"/>
</dbReference>
<comment type="similarity">
    <text evidence="2 3">Belongs to the glutamine synthetase family.</text>
</comment>
<feature type="domain" description="GS catalytic" evidence="4">
    <location>
        <begin position="236"/>
        <end position="572"/>
    </location>
</feature>
<dbReference type="GO" id="GO:0004356">
    <property type="term" value="F:glutamine synthetase activity"/>
    <property type="evidence" value="ECO:0007669"/>
    <property type="project" value="InterPro"/>
</dbReference>
<protein>
    <submittedName>
        <fullName evidence="6">GS catalytic domain-containing protein</fullName>
    </submittedName>
</protein>
<dbReference type="PROSITE" id="PS51987">
    <property type="entry name" value="GS_CATALYTIC"/>
    <property type="match status" value="1"/>
</dbReference>
<dbReference type="SUPFAM" id="SSF55931">
    <property type="entry name" value="Glutamine synthetase/guanido kinase"/>
    <property type="match status" value="1"/>
</dbReference>
<name>A0A915N925_MELJA</name>
<accession>A0A915N925</accession>
<dbReference type="PANTHER" id="PTHR43785:SF12">
    <property type="entry name" value="TYPE-1 GLUTAMINE SYNTHETASE 2"/>
    <property type="match status" value="1"/>
</dbReference>
<reference evidence="6" key="1">
    <citation type="submission" date="2022-11" db="UniProtKB">
        <authorList>
            <consortium name="WormBaseParasite"/>
        </authorList>
    </citation>
    <scope>IDENTIFICATION</scope>
</reference>
<sequence>MKTFMVFTNIKEIIADILTLLSFQNLILTELKQDIMPSENDQLSNQLEGWNALPAETLSKIKMIKSDSALLPSQKQEQINALIDGLPDKVIDMIPDPPEFSKIPKELKECFKQIFRRKEKLSLKSCVDMQGRLMGKRLTGRHFLGLDQKKISISTIGSTNNRLKYQVNNNLLMIFILISGIAGGGYEISSVDTGYSDCHLCADLNSLHLLPWSEGAVLAISNPHNFVTSEPLFCSPRVILMQQIERLANLKLKGLFASELEFNLFNETYKSASQKHWKNLKTAQPHHQWMNISASSGIETFMRSVRNKLEEAGILMEATHPEFLPSQHELNFVPADPLTMADRHIIAKHGIRDMAEQSGMVASFMAKLSSTALGNACHIHMSLQDAETEKNAFYDQNDEYGMSTLARNWIAGLLKYVPEATYFFASYINSYKRLQPLTFAPTKCCWAIDNRTSAFRLCNSKSEGINVELRIGGADLNPYLAFSAIIAAGISGIEEKLELPPPASGNVYNDKELPEFPNSLQNATHLLKESKMLNKTFGEKLILHYVNAANVEINEFSKQVTDWELNQGFNRY</sequence>
<dbReference type="GO" id="GO:0006542">
    <property type="term" value="P:glutamine biosynthetic process"/>
    <property type="evidence" value="ECO:0007669"/>
    <property type="project" value="InterPro"/>
</dbReference>
<dbReference type="PANTHER" id="PTHR43785">
    <property type="entry name" value="GAMMA-GLUTAMYLPUTRESCINE SYNTHETASE"/>
    <property type="match status" value="1"/>
</dbReference>
<dbReference type="Proteomes" id="UP000887561">
    <property type="component" value="Unplaced"/>
</dbReference>
<dbReference type="InterPro" id="IPR008146">
    <property type="entry name" value="Gln_synth_cat_dom"/>
</dbReference>
<evidence type="ECO:0000313" key="6">
    <source>
        <dbReference type="WBParaSite" id="scaffold7973_cov271.g12598"/>
    </source>
</evidence>
<proteinExistence type="inferred from homology"/>
<dbReference type="InterPro" id="IPR014746">
    <property type="entry name" value="Gln_synth/guanido_kin_cat_dom"/>
</dbReference>
<dbReference type="Gene3D" id="3.30.590.10">
    <property type="entry name" value="Glutamine synthetase/guanido kinase, catalytic domain"/>
    <property type="match status" value="1"/>
</dbReference>
<evidence type="ECO:0000256" key="2">
    <source>
        <dbReference type="PROSITE-ProRule" id="PRU01331"/>
    </source>
</evidence>
<dbReference type="SUPFAM" id="SSF54368">
    <property type="entry name" value="Glutamine synthetase, N-terminal domain"/>
    <property type="match status" value="1"/>
</dbReference>
<keyword evidence="5" id="KW-1185">Reference proteome</keyword>
<dbReference type="InterPro" id="IPR036651">
    <property type="entry name" value="Gln_synt_N_sf"/>
</dbReference>
<organism evidence="5 6">
    <name type="scientific">Meloidogyne javanica</name>
    <name type="common">Root-knot nematode worm</name>
    <dbReference type="NCBI Taxonomy" id="6303"/>
    <lineage>
        <taxon>Eukaryota</taxon>
        <taxon>Metazoa</taxon>
        <taxon>Ecdysozoa</taxon>
        <taxon>Nematoda</taxon>
        <taxon>Chromadorea</taxon>
        <taxon>Rhabditida</taxon>
        <taxon>Tylenchina</taxon>
        <taxon>Tylenchomorpha</taxon>
        <taxon>Tylenchoidea</taxon>
        <taxon>Meloidogynidae</taxon>
        <taxon>Meloidogyninae</taxon>
        <taxon>Meloidogyne</taxon>
        <taxon>Meloidogyne incognita group</taxon>
    </lineage>
</organism>
<evidence type="ECO:0000313" key="5">
    <source>
        <dbReference type="Proteomes" id="UP000887561"/>
    </source>
</evidence>
<dbReference type="AlphaFoldDB" id="A0A915N925"/>
<evidence type="ECO:0000256" key="3">
    <source>
        <dbReference type="RuleBase" id="RU000384"/>
    </source>
</evidence>